<feature type="domain" description="Quercetin 2,3-dioxygenase C-terminal cupin" evidence="1">
    <location>
        <begin position="8"/>
        <end position="93"/>
    </location>
</feature>
<dbReference type="Pfam" id="PF17954">
    <property type="entry name" value="Pirin_C_2"/>
    <property type="match status" value="1"/>
</dbReference>
<gene>
    <name evidence="2" type="ORF">R4Z09_10670</name>
</gene>
<evidence type="ECO:0000313" key="3">
    <source>
        <dbReference type="Proteomes" id="UP001357223"/>
    </source>
</evidence>
<dbReference type="SUPFAM" id="SSF51182">
    <property type="entry name" value="RmlC-like cupins"/>
    <property type="match status" value="1"/>
</dbReference>
<evidence type="ECO:0000259" key="1">
    <source>
        <dbReference type="Pfam" id="PF17954"/>
    </source>
</evidence>
<evidence type="ECO:0000313" key="2">
    <source>
        <dbReference type="EMBL" id="WVX83414.1"/>
    </source>
</evidence>
<accession>A0ABZ2CI20</accession>
<dbReference type="Proteomes" id="UP001357223">
    <property type="component" value="Chromosome"/>
</dbReference>
<dbReference type="RefSeq" id="WP_338452298.1">
    <property type="nucleotide sequence ID" value="NZ_CP137640.1"/>
</dbReference>
<name>A0ABZ2CI20_9BACI</name>
<dbReference type="InterPro" id="IPR014710">
    <property type="entry name" value="RmlC-like_jellyroll"/>
</dbReference>
<dbReference type="Gene3D" id="2.60.120.10">
    <property type="entry name" value="Jelly Rolls"/>
    <property type="match status" value="1"/>
</dbReference>
<dbReference type="InterPro" id="IPR011051">
    <property type="entry name" value="RmlC_Cupin_sf"/>
</dbReference>
<sequence length="97" mass="10946">MHNLLLPIVSSTPTEGMKKIHSDDTLFLSKLDSGEELFFQQKQGRMVYVFVIEGELVLNHAFVVGQRDSARISDLDELTIKAKKETFFLFIDLAGGE</sequence>
<protein>
    <recommendedName>
        <fullName evidence="1">Quercetin 2,3-dioxygenase C-terminal cupin domain-containing protein</fullName>
    </recommendedName>
</protein>
<organism evidence="2 3">
    <name type="scientific">Niallia oryzisoli</name>
    <dbReference type="NCBI Taxonomy" id="1737571"/>
    <lineage>
        <taxon>Bacteria</taxon>
        <taxon>Bacillati</taxon>
        <taxon>Bacillota</taxon>
        <taxon>Bacilli</taxon>
        <taxon>Bacillales</taxon>
        <taxon>Bacillaceae</taxon>
        <taxon>Niallia</taxon>
    </lineage>
</organism>
<proteinExistence type="predicted"/>
<dbReference type="EMBL" id="CP137640">
    <property type="protein sequence ID" value="WVX83414.1"/>
    <property type="molecule type" value="Genomic_DNA"/>
</dbReference>
<dbReference type="InterPro" id="IPR041602">
    <property type="entry name" value="Quercetinase_C"/>
</dbReference>
<reference evidence="2 3" key="1">
    <citation type="submission" date="2023-10" db="EMBL/GenBank/DDBJ databases">
        <title>Niallia locisalis sp.nov. isolated from a salt pond sample.</title>
        <authorList>
            <person name="Li X.-J."/>
            <person name="Dong L."/>
        </authorList>
    </citation>
    <scope>NUCLEOTIDE SEQUENCE [LARGE SCALE GENOMIC DNA]</scope>
    <source>
        <strain evidence="2 3">DSM 29761</strain>
    </source>
</reference>
<keyword evidence="3" id="KW-1185">Reference proteome</keyword>